<dbReference type="InterPro" id="IPR000387">
    <property type="entry name" value="Tyr_Pase_dom"/>
</dbReference>
<feature type="region of interest" description="Disordered" evidence="3">
    <location>
        <begin position="433"/>
        <end position="500"/>
    </location>
</feature>
<feature type="compositionally biased region" description="Low complexity" evidence="3">
    <location>
        <begin position="74"/>
        <end position="86"/>
    </location>
</feature>
<dbReference type="Proteomes" id="UP000734854">
    <property type="component" value="Unassembled WGS sequence"/>
</dbReference>
<dbReference type="PROSITE" id="PS50054">
    <property type="entry name" value="TYR_PHOSPHATASE_DUAL"/>
    <property type="match status" value="1"/>
</dbReference>
<dbReference type="Gene3D" id="3.40.20.10">
    <property type="entry name" value="Severin"/>
    <property type="match status" value="1"/>
</dbReference>
<dbReference type="InterPro" id="IPR020422">
    <property type="entry name" value="TYR_PHOSPHATASE_DUAL_dom"/>
</dbReference>
<dbReference type="CDD" id="cd14498">
    <property type="entry name" value="DSP"/>
    <property type="match status" value="1"/>
</dbReference>
<dbReference type="InterPro" id="IPR029006">
    <property type="entry name" value="ADF-H/Gelsolin-like_dom_sf"/>
</dbReference>
<dbReference type="InterPro" id="IPR007122">
    <property type="entry name" value="Villin/Gelsolin"/>
</dbReference>
<keyword evidence="7" id="KW-1185">Reference proteome</keyword>
<accession>A0A8J5F673</accession>
<feature type="compositionally biased region" description="Pro residues" evidence="3">
    <location>
        <begin position="37"/>
        <end position="60"/>
    </location>
</feature>
<dbReference type="AlphaFoldDB" id="A0A8J5F673"/>
<protein>
    <recommendedName>
        <fullName evidence="8">Protein-tyrosine-phosphatase MKP1</fullName>
    </recommendedName>
</protein>
<dbReference type="SMART" id="SM00195">
    <property type="entry name" value="DSPc"/>
    <property type="match status" value="1"/>
</dbReference>
<dbReference type="Pfam" id="PF00626">
    <property type="entry name" value="Gelsolin"/>
    <property type="match status" value="1"/>
</dbReference>
<keyword evidence="2" id="KW-0904">Protein phosphatase</keyword>
<dbReference type="InterPro" id="IPR007123">
    <property type="entry name" value="Gelsolin-like_dom"/>
</dbReference>
<evidence type="ECO:0000256" key="2">
    <source>
        <dbReference type="ARBA" id="ARBA00022912"/>
    </source>
</evidence>
<evidence type="ECO:0000259" key="4">
    <source>
        <dbReference type="PROSITE" id="PS50054"/>
    </source>
</evidence>
<feature type="domain" description="Tyrosine specific protein phosphatases" evidence="5">
    <location>
        <begin position="161"/>
        <end position="216"/>
    </location>
</feature>
<evidence type="ECO:0000256" key="1">
    <source>
        <dbReference type="ARBA" id="ARBA00022801"/>
    </source>
</evidence>
<evidence type="ECO:0008006" key="8">
    <source>
        <dbReference type="Google" id="ProtNLM"/>
    </source>
</evidence>
<dbReference type="SMART" id="SM00262">
    <property type="entry name" value="GEL"/>
    <property type="match status" value="1"/>
</dbReference>
<evidence type="ECO:0000313" key="6">
    <source>
        <dbReference type="EMBL" id="KAG6479994.1"/>
    </source>
</evidence>
<feature type="compositionally biased region" description="Low complexity" evidence="3">
    <location>
        <begin position="437"/>
        <end position="469"/>
    </location>
</feature>
<dbReference type="InterPro" id="IPR057528">
    <property type="entry name" value="MPK1_C"/>
</dbReference>
<dbReference type="InterPro" id="IPR000340">
    <property type="entry name" value="Dual-sp_phosphatase_cat-dom"/>
</dbReference>
<dbReference type="PANTHER" id="PTHR46381:SF2">
    <property type="entry name" value="MAP KINASE PHOSPHATASE"/>
    <property type="match status" value="1"/>
</dbReference>
<gene>
    <name evidence="6" type="ORF">ZIOFF_063471</name>
</gene>
<evidence type="ECO:0000256" key="3">
    <source>
        <dbReference type="SAM" id="MobiDB-lite"/>
    </source>
</evidence>
<dbReference type="InterPro" id="IPR029021">
    <property type="entry name" value="Prot-tyrosine_phosphatase-like"/>
</dbReference>
<dbReference type="PROSITE" id="PS00383">
    <property type="entry name" value="TYR_PHOSPHATASE_1"/>
    <property type="match status" value="1"/>
</dbReference>
<keyword evidence="1" id="KW-0378">Hydrolase</keyword>
<dbReference type="EMBL" id="JACMSC010000017">
    <property type="protein sequence ID" value="KAG6479994.1"/>
    <property type="molecule type" value="Genomic_DNA"/>
</dbReference>
<sequence length="727" mass="79113">MEEEGSTSSGTPRKSLLRSATWTARSQPHLNLNPNLNPNPNPNRPPKPGRLALPLPPPLAAWPRPASDDCGHWPATPSAASSTAAADDGDPDISRVDNHVYLGGDAAARDRAVLRRHGITHVLNCAGAACPDHFRGELEYSTLCLRDSPAEDLCPVLYDAFDFLERARAAPRGRALVHCRRGASRSAALVVAYLMWRRALTFDDALRAVRDARPSADPNFGFAAQLLRCQRRVLALPPTPGSAAVRAYRMAPQSLCAPSYIVPKSVDLSATAGASFLDSRGVFVIHTPAAIYVWLGQGCEPSMTASAGTFALQLVRYERADGPIITVHEGSEPAAFWVSLNDDPPSPNTDELVGKRRLEIYDLDYDIFRRATPRARGTLPLPVPCTDVDKKTLAKESGWGRLKREFASKGLKELTKAVLERRVLNEEDLRVNDTIRSPGSMESSATPSSSSADTASVRSTFSPNSTSSSDWYNLSPPSSELHRAHQTEPNSDLQSSVTGNVKWTGSRNLVERRGGNAPLVLLPSSADALGRLSSEELVMDWCPSPPFISEVEEDQEALDIAGQLSLGASDQDDSAEDAPSGDNEDNQLFHPVLFRWPDMDKVDDAHQGVLDSESVFVLLASESKAGSRKAMIKMYVWLGRKSRHGILGEKEENETAQVDRIGTKFIELMGVPADTPVQTQKRDVLLVSYTDGLQENREKNRSLTHGSLWMTYGVEIAGLACRGLSKG</sequence>
<feature type="compositionally biased region" description="Polar residues" evidence="3">
    <location>
        <begin position="487"/>
        <end position="500"/>
    </location>
</feature>
<dbReference type="SUPFAM" id="SSF55753">
    <property type="entry name" value="Actin depolymerizing proteins"/>
    <property type="match status" value="1"/>
</dbReference>
<proteinExistence type="predicted"/>
<organism evidence="6 7">
    <name type="scientific">Zingiber officinale</name>
    <name type="common">Ginger</name>
    <name type="synonym">Amomum zingiber</name>
    <dbReference type="NCBI Taxonomy" id="94328"/>
    <lineage>
        <taxon>Eukaryota</taxon>
        <taxon>Viridiplantae</taxon>
        <taxon>Streptophyta</taxon>
        <taxon>Embryophyta</taxon>
        <taxon>Tracheophyta</taxon>
        <taxon>Spermatophyta</taxon>
        <taxon>Magnoliopsida</taxon>
        <taxon>Liliopsida</taxon>
        <taxon>Zingiberales</taxon>
        <taxon>Zingiberaceae</taxon>
        <taxon>Zingiber</taxon>
    </lineage>
</organism>
<feature type="region of interest" description="Disordered" evidence="3">
    <location>
        <begin position="568"/>
        <end position="587"/>
    </location>
</feature>
<dbReference type="SUPFAM" id="SSF52799">
    <property type="entry name" value="(Phosphotyrosine protein) phosphatases II"/>
    <property type="match status" value="1"/>
</dbReference>
<dbReference type="GO" id="GO:0004721">
    <property type="term" value="F:phosphoprotein phosphatase activity"/>
    <property type="evidence" value="ECO:0007669"/>
    <property type="project" value="UniProtKB-KW"/>
</dbReference>
<dbReference type="Pfam" id="PF00782">
    <property type="entry name" value="DSPc"/>
    <property type="match status" value="1"/>
</dbReference>
<comment type="caution">
    <text evidence="6">The sequence shown here is derived from an EMBL/GenBank/DDBJ whole genome shotgun (WGS) entry which is preliminary data.</text>
</comment>
<dbReference type="Pfam" id="PF25466">
    <property type="entry name" value="MPK1_gelsolin_C"/>
    <property type="match status" value="1"/>
</dbReference>
<dbReference type="PROSITE" id="PS50056">
    <property type="entry name" value="TYR_PHOSPHATASE_2"/>
    <property type="match status" value="1"/>
</dbReference>
<reference evidence="6 7" key="1">
    <citation type="submission" date="2020-08" db="EMBL/GenBank/DDBJ databases">
        <title>Plant Genome Project.</title>
        <authorList>
            <person name="Zhang R.-G."/>
        </authorList>
    </citation>
    <scope>NUCLEOTIDE SEQUENCE [LARGE SCALE GENOMIC DNA]</scope>
    <source>
        <tissue evidence="6">Rhizome</tissue>
    </source>
</reference>
<dbReference type="PANTHER" id="PTHR46381">
    <property type="entry name" value="MKPA PROTEIN"/>
    <property type="match status" value="1"/>
</dbReference>
<name>A0A8J5F673_ZINOF</name>
<feature type="compositionally biased region" description="Polar residues" evidence="3">
    <location>
        <begin position="1"/>
        <end position="26"/>
    </location>
</feature>
<dbReference type="InterPro" id="IPR016130">
    <property type="entry name" value="Tyr_Pase_AS"/>
</dbReference>
<evidence type="ECO:0000259" key="5">
    <source>
        <dbReference type="PROSITE" id="PS50056"/>
    </source>
</evidence>
<feature type="domain" description="Tyrosine-protein phosphatase" evidence="4">
    <location>
        <begin position="92"/>
        <end position="235"/>
    </location>
</feature>
<feature type="region of interest" description="Disordered" evidence="3">
    <location>
        <begin position="1"/>
        <end position="92"/>
    </location>
</feature>
<evidence type="ECO:0000313" key="7">
    <source>
        <dbReference type="Proteomes" id="UP000734854"/>
    </source>
</evidence>
<dbReference type="GO" id="GO:0051015">
    <property type="term" value="F:actin filament binding"/>
    <property type="evidence" value="ECO:0007669"/>
    <property type="project" value="InterPro"/>
</dbReference>
<dbReference type="Gene3D" id="3.90.190.10">
    <property type="entry name" value="Protein tyrosine phosphatase superfamily"/>
    <property type="match status" value="1"/>
</dbReference>